<keyword evidence="3" id="KW-0233">DNA recombination</keyword>
<dbReference type="InterPro" id="IPR025269">
    <property type="entry name" value="SAM-like_dom"/>
</dbReference>
<dbReference type="AlphaFoldDB" id="A0A5C6KXX5"/>
<dbReference type="InterPro" id="IPR011010">
    <property type="entry name" value="DNA_brk_join_enz"/>
</dbReference>
<evidence type="ECO:0000259" key="4">
    <source>
        <dbReference type="PROSITE" id="PS51898"/>
    </source>
</evidence>
<dbReference type="Pfam" id="PF00589">
    <property type="entry name" value="Phage_integrase"/>
    <property type="match status" value="1"/>
</dbReference>
<proteinExistence type="inferred from homology"/>
<dbReference type="PANTHER" id="PTHR30349">
    <property type="entry name" value="PHAGE INTEGRASE-RELATED"/>
    <property type="match status" value="1"/>
</dbReference>
<feature type="domain" description="Tyr recombinase" evidence="4">
    <location>
        <begin position="260"/>
        <end position="453"/>
    </location>
</feature>
<sequence length="617" mass="72712">MLEYQYGIPYRHYSLIISNGMQQTFIKELQGNFYLRTPKREKPTPIYYVIVMNGKKHRFATGVKVYPDHWNTKKQEAYISVRLSELDNKNNSIANEKIAELKSRFSEFKNYLCECPDEIDNSDVLLKQYIYKKKEIKTMDCIAFLNNQLASYNGASASTKKDYSNGIKNLDRYMKEGHAISSFDDMDKKYVKGFYEFLRKIDDAPTKDGHLSLNYINKQISQLSTMLNKFAVENDVMKLQTLNDWNYKVWTIKDKATKNIDEIALRDDEVLLLWDYWHNISDAKYKDTLALFLLECLTGQRYSDIDKVLKDIEVQNNTMSMQLVQGKTAKKVEFDIVFELTKEILAEYKNREPQKVTVDYFNKLLKKIAKAAGIKGKQLVTRHSGENTNVKVEEKERYECIKSHTGRRTFITLLKLRGWDNRKIQTYSGHETIDMVEHYTKIVSPKDYKIFKDTIRNNPDKILRYADEEDNQKLFEGYAGVKKDKTKVLDYLFGINKILQIKDMQSNGIDIYQLDEMKQIISTIKNTSKLNEIAENLKGKENTIKEHLDKIDSLVWNIAYSYKDAELWQKYEYKKLKLNIIDKIYTKEEIEYIWLVEDNETDNNSIDKMIEEYEKGK</sequence>
<evidence type="ECO:0000256" key="3">
    <source>
        <dbReference type="ARBA" id="ARBA00023172"/>
    </source>
</evidence>
<evidence type="ECO:0000313" key="6">
    <source>
        <dbReference type="Proteomes" id="UP000315833"/>
    </source>
</evidence>
<evidence type="ECO:0000256" key="2">
    <source>
        <dbReference type="ARBA" id="ARBA00023125"/>
    </source>
</evidence>
<dbReference type="GO" id="GO:0006310">
    <property type="term" value="P:DNA recombination"/>
    <property type="evidence" value="ECO:0007669"/>
    <property type="project" value="UniProtKB-KW"/>
</dbReference>
<dbReference type="InterPro" id="IPR013762">
    <property type="entry name" value="Integrase-like_cat_sf"/>
</dbReference>
<dbReference type="Pfam" id="PF13102">
    <property type="entry name" value="Phage_int_SAM_5"/>
    <property type="match status" value="1"/>
</dbReference>
<evidence type="ECO:0000256" key="1">
    <source>
        <dbReference type="ARBA" id="ARBA00008857"/>
    </source>
</evidence>
<dbReference type="Gene3D" id="1.10.443.10">
    <property type="entry name" value="Intergrase catalytic core"/>
    <property type="match status" value="1"/>
</dbReference>
<dbReference type="EMBL" id="VOIF01000021">
    <property type="protein sequence ID" value="TWV68326.1"/>
    <property type="molecule type" value="Genomic_DNA"/>
</dbReference>
<protein>
    <submittedName>
        <fullName evidence="5">Tyrosine-type recombinase/integrase</fullName>
    </submittedName>
</protein>
<dbReference type="PANTHER" id="PTHR30349:SF41">
    <property type="entry name" value="INTEGRASE_RECOMBINASE PROTEIN MJ0367-RELATED"/>
    <property type="match status" value="1"/>
</dbReference>
<reference evidence="5 6" key="1">
    <citation type="submission" date="2019-07" db="EMBL/GenBank/DDBJ databases">
        <title>Genome sequencing of Bacteroides dorei iSURF_12.</title>
        <authorList>
            <person name="Sevigny J.L."/>
            <person name="Ruoff K.L."/>
            <person name="Price C.E."/>
            <person name="Valls R.A."/>
            <person name="O'Toole G.A."/>
        </authorList>
    </citation>
    <scope>NUCLEOTIDE SEQUENCE [LARGE SCALE GENOMIC DNA]</scope>
    <source>
        <strain evidence="5 6">ANK132K_1B</strain>
    </source>
</reference>
<dbReference type="GO" id="GO:0015074">
    <property type="term" value="P:DNA integration"/>
    <property type="evidence" value="ECO:0007669"/>
    <property type="project" value="InterPro"/>
</dbReference>
<keyword evidence="2" id="KW-0238">DNA-binding</keyword>
<comment type="similarity">
    <text evidence="1">Belongs to the 'phage' integrase family.</text>
</comment>
<dbReference type="GO" id="GO:0003677">
    <property type="term" value="F:DNA binding"/>
    <property type="evidence" value="ECO:0007669"/>
    <property type="project" value="UniProtKB-KW"/>
</dbReference>
<dbReference type="InterPro" id="IPR002104">
    <property type="entry name" value="Integrase_catalytic"/>
</dbReference>
<comment type="caution">
    <text evidence="5">The sequence shown here is derived from an EMBL/GenBank/DDBJ whole genome shotgun (WGS) entry which is preliminary data.</text>
</comment>
<dbReference type="Pfam" id="PF17293">
    <property type="entry name" value="Arm-DNA-bind_5"/>
    <property type="match status" value="1"/>
</dbReference>
<dbReference type="InterPro" id="IPR035386">
    <property type="entry name" value="Arm-DNA-bind_5"/>
</dbReference>
<accession>A0A5C6KXX5</accession>
<organism evidence="5 6">
    <name type="scientific">Phocaeicola dorei</name>
    <dbReference type="NCBI Taxonomy" id="357276"/>
    <lineage>
        <taxon>Bacteria</taxon>
        <taxon>Pseudomonadati</taxon>
        <taxon>Bacteroidota</taxon>
        <taxon>Bacteroidia</taxon>
        <taxon>Bacteroidales</taxon>
        <taxon>Bacteroidaceae</taxon>
        <taxon>Phocaeicola</taxon>
    </lineage>
</organism>
<dbReference type="PROSITE" id="PS51898">
    <property type="entry name" value="TYR_RECOMBINASE"/>
    <property type="match status" value="1"/>
</dbReference>
<name>A0A5C6KXX5_9BACT</name>
<dbReference type="Proteomes" id="UP000315833">
    <property type="component" value="Unassembled WGS sequence"/>
</dbReference>
<dbReference type="InterPro" id="IPR050090">
    <property type="entry name" value="Tyrosine_recombinase_XerCD"/>
</dbReference>
<evidence type="ECO:0000313" key="5">
    <source>
        <dbReference type="EMBL" id="TWV68326.1"/>
    </source>
</evidence>
<dbReference type="SUPFAM" id="SSF56349">
    <property type="entry name" value="DNA breaking-rejoining enzymes"/>
    <property type="match status" value="1"/>
</dbReference>
<gene>
    <name evidence="5" type="ORF">FSA04_16640</name>
</gene>